<dbReference type="InterPro" id="IPR051321">
    <property type="entry name" value="PHA/PHB_synthase"/>
</dbReference>
<dbReference type="PIRSF" id="PIRSF020818">
    <property type="entry name" value="PHB_depoly_PhaZ"/>
    <property type="match status" value="1"/>
</dbReference>
<dbReference type="SUPFAM" id="SSF53474">
    <property type="entry name" value="alpha/beta-Hydrolases"/>
    <property type="match status" value="1"/>
</dbReference>
<dbReference type="EMBL" id="FNBW01000001">
    <property type="protein sequence ID" value="SDF18667.1"/>
    <property type="molecule type" value="Genomic_DNA"/>
</dbReference>
<dbReference type="Proteomes" id="UP000198615">
    <property type="component" value="Unassembled WGS sequence"/>
</dbReference>
<evidence type="ECO:0000313" key="3">
    <source>
        <dbReference type="Proteomes" id="UP000198615"/>
    </source>
</evidence>
<evidence type="ECO:0000313" key="2">
    <source>
        <dbReference type="EMBL" id="SDF18667.1"/>
    </source>
</evidence>
<reference evidence="2 3" key="1">
    <citation type="submission" date="2016-10" db="EMBL/GenBank/DDBJ databases">
        <authorList>
            <person name="Varghese N."/>
            <person name="Submissions S."/>
        </authorList>
    </citation>
    <scope>NUCLEOTIDE SEQUENCE [LARGE SCALE GENOMIC DNA]</scope>
    <source>
        <strain evidence="2 3">DSM 18839</strain>
    </source>
</reference>
<proteinExistence type="predicted"/>
<dbReference type="InterPro" id="IPR029058">
    <property type="entry name" value="AB_hydrolase_fold"/>
</dbReference>
<dbReference type="Pfam" id="PF06850">
    <property type="entry name" value="PHB_depo_C"/>
    <property type="match status" value="1"/>
</dbReference>
<name>A0A8G2BEP9_9PROT</name>
<evidence type="ECO:0000259" key="1">
    <source>
        <dbReference type="Pfam" id="PF06850"/>
    </source>
</evidence>
<keyword evidence="3" id="KW-1185">Reference proteome</keyword>
<dbReference type="PANTHER" id="PTHR36837">
    <property type="entry name" value="POLY(3-HYDROXYALKANOATE) POLYMERASE SUBUNIT PHAC"/>
    <property type="match status" value="1"/>
</dbReference>
<dbReference type="RefSeq" id="WP_028794618.1">
    <property type="nucleotide sequence ID" value="NZ_FNBW01000001.1"/>
</dbReference>
<dbReference type="InterPro" id="IPR009656">
    <property type="entry name" value="PHB_depo_C"/>
</dbReference>
<feature type="domain" description="PHB de-polymerase C-terminal" evidence="1">
    <location>
        <begin position="203"/>
        <end position="404"/>
    </location>
</feature>
<comment type="caution">
    <text evidence="2">The sequence shown here is derived from an EMBL/GenBank/DDBJ whole genome shotgun (WGS) entry which is preliminary data.</text>
</comment>
<accession>A0A8G2BEP9</accession>
<sequence length="405" mass="45490">MLYSMYEAQRAFMAPMRFLTQASKAMTGHPLTPYSYMAFGKAMEAGMEVLDGVIKDRGKPDWEIDFAETPDGPVPVSFDPVIETPFCDLVHVFRDTERKDPKVLLVAPVSGHYATLLRGTVQGLIREHDVYVTDWKDARGIPLSDGAFHLDDYIALLMDFIRHLGPDVHIVAVCQPAPIVLATVSLMAEMDDPAQPASMTLMGGPIDPHAAPTVVTQLADARPMSWFETRCITRVPVFYPGAFRRVYPGFMQVGAFIAMNPDRHVSAHLAMFRHLVEGDGESAEGKQRFYNEYLSVMDVPAEYYLETVERVFKERQLPRGIMKWRGQLVQPAAIKKTAMLTIEGEKDDISAPGQTLAAHDLTTGIPKTRRRNHIEKAVGHYGIFNGRKWRENILPEITKFIREVS</sequence>
<dbReference type="NCBIfam" id="TIGR01849">
    <property type="entry name" value="PHB_depoly_PhaZ"/>
    <property type="match status" value="1"/>
</dbReference>
<dbReference type="InterPro" id="IPR010915">
    <property type="entry name" value="PHB_depoly_PhaZ"/>
</dbReference>
<dbReference type="Gene3D" id="3.40.50.1820">
    <property type="entry name" value="alpha/beta hydrolase"/>
    <property type="match status" value="1"/>
</dbReference>
<dbReference type="AlphaFoldDB" id="A0A8G2BEP9"/>
<dbReference type="PANTHER" id="PTHR36837:SF4">
    <property type="entry name" value="BLR0908 PROTEIN"/>
    <property type="match status" value="1"/>
</dbReference>
<protein>
    <submittedName>
        <fullName evidence="2">Poly(3-hydroxybutyrate) depolymerase</fullName>
    </submittedName>
</protein>
<gene>
    <name evidence="2" type="ORF">SAMN05660686_00626</name>
</gene>
<organism evidence="2 3">
    <name type="scientific">Thalassobaculum litoreum DSM 18839</name>
    <dbReference type="NCBI Taxonomy" id="1123362"/>
    <lineage>
        <taxon>Bacteria</taxon>
        <taxon>Pseudomonadati</taxon>
        <taxon>Pseudomonadota</taxon>
        <taxon>Alphaproteobacteria</taxon>
        <taxon>Rhodospirillales</taxon>
        <taxon>Thalassobaculaceae</taxon>
        <taxon>Thalassobaculum</taxon>
    </lineage>
</organism>